<evidence type="ECO:0000313" key="8">
    <source>
        <dbReference type="Proteomes" id="UP000325081"/>
    </source>
</evidence>
<keyword evidence="5" id="KW-0732">Signal</keyword>
<keyword evidence="4 6" id="KW-0964">Secreted</keyword>
<dbReference type="GO" id="GO:0005576">
    <property type="term" value="C:extracellular region"/>
    <property type="evidence" value="ECO:0007669"/>
    <property type="project" value="UniProtKB-SubCell"/>
</dbReference>
<evidence type="ECO:0000256" key="5">
    <source>
        <dbReference type="ARBA" id="ARBA00022729"/>
    </source>
</evidence>
<dbReference type="EMBL" id="BKCP01008404">
    <property type="protein sequence ID" value="GER48950.1"/>
    <property type="molecule type" value="Genomic_DNA"/>
</dbReference>
<comment type="similarity">
    <text evidence="2 6">Belongs to the plant self-incompatibility (S1) protein family.</text>
</comment>
<dbReference type="PANTHER" id="PTHR31232">
    <property type="match status" value="1"/>
</dbReference>
<dbReference type="AlphaFoldDB" id="A0A5A7QUS1"/>
<comment type="subcellular location">
    <subcellularLocation>
        <location evidence="1 6">Secreted</location>
    </subcellularLocation>
</comment>
<name>A0A5A7QUS1_STRAF</name>
<sequence length="216" mass="24739">MFSPYLFLIKAIATLHKPSSSNTSMLNSNCKYKLFVKNSLPYTRGQFGTRLSVHCFSANEDFGYHLIGLDREVNYTLCSNPRSTQYLCTIQWVNKKPDVTIRAFEAYRDDRCYKTNLCFYAALKDGIYFTGNYPPSGLTMEIKQDETFILQVDSSVKPLIGQEFESAEKVVRFYNEYAKDARFSTKIKNSQNDPKAGTLVGKMFACSKERKTNVAY</sequence>
<keyword evidence="8" id="KW-1185">Reference proteome</keyword>
<organism evidence="7 8">
    <name type="scientific">Striga asiatica</name>
    <name type="common">Asiatic witchweed</name>
    <name type="synonym">Buchnera asiatica</name>
    <dbReference type="NCBI Taxonomy" id="4170"/>
    <lineage>
        <taxon>Eukaryota</taxon>
        <taxon>Viridiplantae</taxon>
        <taxon>Streptophyta</taxon>
        <taxon>Embryophyta</taxon>
        <taxon>Tracheophyta</taxon>
        <taxon>Spermatophyta</taxon>
        <taxon>Magnoliopsida</taxon>
        <taxon>eudicotyledons</taxon>
        <taxon>Gunneridae</taxon>
        <taxon>Pentapetalae</taxon>
        <taxon>asterids</taxon>
        <taxon>lamiids</taxon>
        <taxon>Lamiales</taxon>
        <taxon>Orobanchaceae</taxon>
        <taxon>Buchnereae</taxon>
        <taxon>Striga</taxon>
    </lineage>
</organism>
<dbReference type="Proteomes" id="UP000325081">
    <property type="component" value="Unassembled WGS sequence"/>
</dbReference>
<dbReference type="InterPro" id="IPR010264">
    <property type="entry name" value="Self-incomp_S1"/>
</dbReference>
<evidence type="ECO:0000256" key="4">
    <source>
        <dbReference type="ARBA" id="ARBA00022525"/>
    </source>
</evidence>
<reference evidence="8" key="1">
    <citation type="journal article" date="2019" name="Curr. Biol.">
        <title>Genome Sequence of Striga asiatica Provides Insight into the Evolution of Plant Parasitism.</title>
        <authorList>
            <person name="Yoshida S."/>
            <person name="Kim S."/>
            <person name="Wafula E.K."/>
            <person name="Tanskanen J."/>
            <person name="Kim Y.M."/>
            <person name="Honaas L."/>
            <person name="Yang Z."/>
            <person name="Spallek T."/>
            <person name="Conn C.E."/>
            <person name="Ichihashi Y."/>
            <person name="Cheong K."/>
            <person name="Cui S."/>
            <person name="Der J.P."/>
            <person name="Gundlach H."/>
            <person name="Jiao Y."/>
            <person name="Hori C."/>
            <person name="Ishida J.K."/>
            <person name="Kasahara H."/>
            <person name="Kiba T."/>
            <person name="Kim M.S."/>
            <person name="Koo N."/>
            <person name="Laohavisit A."/>
            <person name="Lee Y.H."/>
            <person name="Lumba S."/>
            <person name="McCourt P."/>
            <person name="Mortimer J.C."/>
            <person name="Mutuku J.M."/>
            <person name="Nomura T."/>
            <person name="Sasaki-Sekimoto Y."/>
            <person name="Seto Y."/>
            <person name="Wang Y."/>
            <person name="Wakatake T."/>
            <person name="Sakakibara H."/>
            <person name="Demura T."/>
            <person name="Yamaguchi S."/>
            <person name="Yoneyama K."/>
            <person name="Manabe R.I."/>
            <person name="Nelson D.C."/>
            <person name="Schulman A.H."/>
            <person name="Timko M.P."/>
            <person name="dePamphilis C.W."/>
            <person name="Choi D."/>
            <person name="Shirasu K."/>
        </authorList>
    </citation>
    <scope>NUCLEOTIDE SEQUENCE [LARGE SCALE GENOMIC DNA]</scope>
    <source>
        <strain evidence="8">cv. UVA1</strain>
    </source>
</reference>
<accession>A0A5A7QUS1</accession>
<evidence type="ECO:0000256" key="3">
    <source>
        <dbReference type="ARBA" id="ARBA00022471"/>
    </source>
</evidence>
<evidence type="ECO:0000256" key="1">
    <source>
        <dbReference type="ARBA" id="ARBA00004613"/>
    </source>
</evidence>
<protein>
    <recommendedName>
        <fullName evidence="6">S-protein homolog</fullName>
    </recommendedName>
</protein>
<dbReference type="Pfam" id="PF05938">
    <property type="entry name" value="Self-incomp_S1"/>
    <property type="match status" value="1"/>
</dbReference>
<comment type="caution">
    <text evidence="7">The sequence shown here is derived from an EMBL/GenBank/DDBJ whole genome shotgun (WGS) entry which is preliminary data.</text>
</comment>
<evidence type="ECO:0000313" key="7">
    <source>
        <dbReference type="EMBL" id="GER48950.1"/>
    </source>
</evidence>
<proteinExistence type="inferred from homology"/>
<dbReference type="GO" id="GO:0060320">
    <property type="term" value="P:rejection of self pollen"/>
    <property type="evidence" value="ECO:0007669"/>
    <property type="project" value="UniProtKB-KW"/>
</dbReference>
<dbReference type="PANTHER" id="PTHR31232:SF61">
    <property type="entry name" value="S-PROTEIN HOMOLOG"/>
    <property type="match status" value="1"/>
</dbReference>
<keyword evidence="3 6" id="KW-0713">Self-incompatibility</keyword>
<dbReference type="OrthoDB" id="688325at2759"/>
<gene>
    <name evidence="7" type="ORF">STAS_26166</name>
</gene>
<evidence type="ECO:0000256" key="2">
    <source>
        <dbReference type="ARBA" id="ARBA00005581"/>
    </source>
</evidence>
<evidence type="ECO:0000256" key="6">
    <source>
        <dbReference type="RuleBase" id="RU367044"/>
    </source>
</evidence>